<proteinExistence type="predicted"/>
<organism evidence="5 6">
    <name type="scientific">Micromonospora pisi</name>
    <dbReference type="NCBI Taxonomy" id="589240"/>
    <lineage>
        <taxon>Bacteria</taxon>
        <taxon>Bacillati</taxon>
        <taxon>Actinomycetota</taxon>
        <taxon>Actinomycetes</taxon>
        <taxon>Micromonosporales</taxon>
        <taxon>Micromonosporaceae</taxon>
        <taxon>Micromonospora</taxon>
    </lineage>
</organism>
<keyword evidence="6" id="KW-1185">Reference proteome</keyword>
<protein>
    <recommendedName>
        <fullName evidence="4">ARB-07466-like C-terminal domain-containing protein</fullName>
    </recommendedName>
</protein>
<feature type="compositionally biased region" description="Low complexity" evidence="2">
    <location>
        <begin position="210"/>
        <end position="221"/>
    </location>
</feature>
<evidence type="ECO:0000313" key="5">
    <source>
        <dbReference type="EMBL" id="RKR89975.1"/>
    </source>
</evidence>
<reference evidence="5 6" key="1">
    <citation type="submission" date="2018-10" db="EMBL/GenBank/DDBJ databases">
        <title>Sequencing the genomes of 1000 actinobacteria strains.</title>
        <authorList>
            <person name="Klenk H.-P."/>
        </authorList>
    </citation>
    <scope>NUCLEOTIDE SEQUENCE [LARGE SCALE GENOMIC DNA]</scope>
    <source>
        <strain evidence="5 6">DSM 45175</strain>
    </source>
</reference>
<feature type="domain" description="ARB-07466-like C-terminal" evidence="4">
    <location>
        <begin position="238"/>
        <end position="346"/>
    </location>
</feature>
<feature type="chain" id="PRO_5019724976" description="ARB-07466-like C-terminal domain-containing protein" evidence="3">
    <location>
        <begin position="34"/>
        <end position="354"/>
    </location>
</feature>
<evidence type="ECO:0000256" key="2">
    <source>
        <dbReference type="SAM" id="MobiDB-lite"/>
    </source>
</evidence>
<dbReference type="Pfam" id="PF26571">
    <property type="entry name" value="VldE"/>
    <property type="match status" value="1"/>
</dbReference>
<evidence type="ECO:0000313" key="6">
    <source>
        <dbReference type="Proteomes" id="UP000277671"/>
    </source>
</evidence>
<evidence type="ECO:0000259" key="4">
    <source>
        <dbReference type="Pfam" id="PF26571"/>
    </source>
</evidence>
<gene>
    <name evidence="5" type="ORF">BDK92_4339</name>
</gene>
<dbReference type="OrthoDB" id="2989771at2"/>
<name>A0A495JMU0_9ACTN</name>
<evidence type="ECO:0000256" key="1">
    <source>
        <dbReference type="SAM" id="Coils"/>
    </source>
</evidence>
<comment type="caution">
    <text evidence="5">The sequence shown here is derived from an EMBL/GenBank/DDBJ whole genome shotgun (WGS) entry which is preliminary data.</text>
</comment>
<dbReference type="PROSITE" id="PS51318">
    <property type="entry name" value="TAT"/>
    <property type="match status" value="1"/>
</dbReference>
<keyword evidence="1" id="KW-0175">Coiled coil</keyword>
<evidence type="ECO:0000256" key="3">
    <source>
        <dbReference type="SAM" id="SignalP"/>
    </source>
</evidence>
<dbReference type="AlphaFoldDB" id="A0A495JMU0"/>
<dbReference type="Proteomes" id="UP000277671">
    <property type="component" value="Unassembled WGS sequence"/>
</dbReference>
<feature type="region of interest" description="Disordered" evidence="2">
    <location>
        <begin position="210"/>
        <end position="229"/>
    </location>
</feature>
<feature type="coiled-coil region" evidence="1">
    <location>
        <begin position="153"/>
        <end position="194"/>
    </location>
</feature>
<dbReference type="EMBL" id="RBKT01000001">
    <property type="protein sequence ID" value="RKR89975.1"/>
    <property type="molecule type" value="Genomic_DNA"/>
</dbReference>
<dbReference type="Gene3D" id="6.10.250.3150">
    <property type="match status" value="1"/>
</dbReference>
<feature type="signal peptide" evidence="3">
    <location>
        <begin position="1"/>
        <end position="33"/>
    </location>
</feature>
<dbReference type="InterPro" id="IPR006311">
    <property type="entry name" value="TAT_signal"/>
</dbReference>
<sequence>MPRRTASIRRRASGTLAALLAAVVVATGTPAAAAPAVRTLGFGPLALAPAGPGEEGGSKALRDTLEAVSKGHIEAKAKLDNSVKRQGALTEELAKIETRLTELNAVVAEVAVQSYRHGRLSAVATLLNSASPEAFLDRAAGLEVMAQRDDKQLRALAEAREEASRAKAAIDNEVREQQKQLAVIAKRKQDAERALAAVGGTTAAGFVSANSASAKPAPKNSDGSWPKESCNVDDPTTGGCITPRTLHAMKQAQAAGFKRHVSCHRPSGGGEHPKGRACDFSSATDGFKDADATGGDRTYGNNLAAYYVKNAGSLGVLYVIWYRQIWMPGTGWRSYNGGGSPAGDHTNHVHLSMV</sequence>
<accession>A0A495JMU0</accession>
<keyword evidence="3" id="KW-0732">Signal</keyword>
<dbReference type="InterPro" id="IPR058593">
    <property type="entry name" value="ARB_07466-like_C"/>
</dbReference>